<name>A0A6C2CA39_9LACO</name>
<keyword evidence="5 10" id="KW-0560">Oxidoreductase</keyword>
<dbReference type="EC" id="1.11.1.6" evidence="10"/>
<sequence length="504" mass="57270">MIVYQHADENVVLFVTNEGKKMVKTKITTKGGQPFANNEHSLSAGARGPLLLQDYQLVEKLAHFNRERIPERVVHANGSGAKGYFELTNDMSAYTKADLFQGVGKKTEVFARFSQVAGEQGYPDTIRDVHGFATRFYTKDGLYDIVGNNTPVFFLNDPLKFPDFIHSQKREPQTGLRDANMQWDYFAHAPESLHQVTILFSDRGLPYGYGYMHGYGSHTFKWVNAKGEQFWVKYHFRTDHGVKNLTPTDAETLASVNTNWYRQEMFDAIEEGDFPSWTLKVQIIPYEEGLNYKYDIFDVTKVVSQKDYPLIEVGKFVLDRNPDNFFKDVEEAALAPSNLVPGIEASMDKVLQGRLFAYSDAQRYRLGANYQDIDVNQPHGVEIHSYERDGHMTTTENGGGDVNYEPNGQGGPVSDERGTIAEYPVTGEVANHLAYDPDYHSQPGDLYRLMTEAQKEILTDEIAKSLGSIESEENQRLEIEQFTKADPDYGQRVQKKIAEIKERK</sequence>
<keyword evidence="3 9" id="KW-0349">Heme</keyword>
<dbReference type="PANTHER" id="PTHR11465">
    <property type="entry name" value="CATALASE"/>
    <property type="match status" value="1"/>
</dbReference>
<dbReference type="EMBL" id="SDGZ01000004">
    <property type="protein sequence ID" value="TYC50844.1"/>
    <property type="molecule type" value="Genomic_DNA"/>
</dbReference>
<evidence type="ECO:0000313" key="12">
    <source>
        <dbReference type="EMBL" id="TYC50844.1"/>
    </source>
</evidence>
<dbReference type="InterPro" id="IPR024711">
    <property type="entry name" value="Catalase_clade1/3"/>
</dbReference>
<comment type="catalytic activity">
    <reaction evidence="10">
        <text>2 H2O2 = O2 + 2 H2O</text>
        <dbReference type="Rhea" id="RHEA:20309"/>
        <dbReference type="ChEBI" id="CHEBI:15377"/>
        <dbReference type="ChEBI" id="CHEBI:15379"/>
        <dbReference type="ChEBI" id="CHEBI:16240"/>
        <dbReference type="EC" id="1.11.1.6"/>
    </reaction>
</comment>
<dbReference type="PROSITE" id="PS00438">
    <property type="entry name" value="CATALASE_2"/>
    <property type="match status" value="1"/>
</dbReference>
<dbReference type="InterPro" id="IPR020835">
    <property type="entry name" value="Catalase_sf"/>
</dbReference>
<keyword evidence="6 9" id="KW-0408">Iron</keyword>
<dbReference type="GO" id="GO:0020037">
    <property type="term" value="F:heme binding"/>
    <property type="evidence" value="ECO:0007669"/>
    <property type="project" value="InterPro"/>
</dbReference>
<dbReference type="InterPro" id="IPR024708">
    <property type="entry name" value="Catalase_AS"/>
</dbReference>
<evidence type="ECO:0000256" key="4">
    <source>
        <dbReference type="ARBA" id="ARBA00022723"/>
    </source>
</evidence>
<evidence type="ECO:0000256" key="2">
    <source>
        <dbReference type="ARBA" id="ARBA00022559"/>
    </source>
</evidence>
<evidence type="ECO:0000256" key="10">
    <source>
        <dbReference type="RuleBase" id="RU000498"/>
    </source>
</evidence>
<evidence type="ECO:0000256" key="9">
    <source>
        <dbReference type="PIRSR" id="PIRSR038928-2"/>
    </source>
</evidence>
<dbReference type="InterPro" id="IPR002226">
    <property type="entry name" value="Catalase_haem_BS"/>
</dbReference>
<dbReference type="OrthoDB" id="9760293at2"/>
<dbReference type="Pfam" id="PF06628">
    <property type="entry name" value="Catalase-rel"/>
    <property type="match status" value="1"/>
</dbReference>
<keyword evidence="13" id="KW-1185">Reference proteome</keyword>
<comment type="caution">
    <text evidence="12">The sequence shown here is derived from an EMBL/GenBank/DDBJ whole genome shotgun (WGS) entry which is preliminary data.</text>
</comment>
<dbReference type="FunFam" id="2.40.180.10:FF:000001">
    <property type="entry name" value="Catalase"/>
    <property type="match status" value="1"/>
</dbReference>
<feature type="active site" evidence="8">
    <location>
        <position position="75"/>
    </location>
</feature>
<dbReference type="GO" id="GO:0042744">
    <property type="term" value="P:hydrogen peroxide catabolic process"/>
    <property type="evidence" value="ECO:0007669"/>
    <property type="project" value="UniProtKB-KW"/>
</dbReference>
<dbReference type="Proteomes" id="UP000371977">
    <property type="component" value="Unassembled WGS sequence"/>
</dbReference>
<feature type="active site" evidence="8">
    <location>
        <position position="148"/>
    </location>
</feature>
<evidence type="ECO:0000256" key="5">
    <source>
        <dbReference type="ARBA" id="ARBA00023002"/>
    </source>
</evidence>
<keyword evidence="2 10" id="KW-0575">Peroxidase</keyword>
<dbReference type="AlphaFoldDB" id="A0A6C2CA39"/>
<dbReference type="InterPro" id="IPR018028">
    <property type="entry name" value="Catalase"/>
</dbReference>
<keyword evidence="4 9" id="KW-0479">Metal-binding</keyword>
<feature type="binding site" description="axial binding residue" evidence="9">
    <location>
        <position position="358"/>
    </location>
    <ligand>
        <name>heme</name>
        <dbReference type="ChEBI" id="CHEBI:30413"/>
    </ligand>
    <ligandPart>
        <name>Fe</name>
        <dbReference type="ChEBI" id="CHEBI:18248"/>
    </ligandPart>
</feature>
<keyword evidence="7 10" id="KW-0376">Hydrogen peroxide</keyword>
<dbReference type="InterPro" id="IPR011614">
    <property type="entry name" value="Catalase_core"/>
</dbReference>
<accession>A0A6C2CA39</accession>
<evidence type="ECO:0000259" key="11">
    <source>
        <dbReference type="SMART" id="SM01060"/>
    </source>
</evidence>
<dbReference type="PRINTS" id="PR00067">
    <property type="entry name" value="CATALASE"/>
</dbReference>
<comment type="similarity">
    <text evidence="1 10">Belongs to the catalase family.</text>
</comment>
<reference evidence="12 13" key="1">
    <citation type="submission" date="2019-01" db="EMBL/GenBank/DDBJ databases">
        <title>Weissella sp. nov., a novel lactic acid bacterium isolated from animal feces.</title>
        <authorList>
            <person name="Wang L.-T."/>
        </authorList>
    </citation>
    <scope>NUCLEOTIDE SEQUENCE [LARGE SCALE GENOMIC DNA]</scope>
    <source>
        <strain evidence="12 13">8H-2</strain>
    </source>
</reference>
<dbReference type="GO" id="GO:0005737">
    <property type="term" value="C:cytoplasm"/>
    <property type="evidence" value="ECO:0007669"/>
    <property type="project" value="TreeGrafter"/>
</dbReference>
<evidence type="ECO:0000256" key="6">
    <source>
        <dbReference type="ARBA" id="ARBA00023004"/>
    </source>
</evidence>
<protein>
    <recommendedName>
        <fullName evidence="10">Catalase</fullName>
        <ecNumber evidence="10">1.11.1.6</ecNumber>
    </recommendedName>
</protein>
<dbReference type="SUPFAM" id="SSF56634">
    <property type="entry name" value="Heme-dependent catalase-like"/>
    <property type="match status" value="1"/>
</dbReference>
<dbReference type="GO" id="GO:0046872">
    <property type="term" value="F:metal ion binding"/>
    <property type="evidence" value="ECO:0007669"/>
    <property type="project" value="UniProtKB-KW"/>
</dbReference>
<evidence type="ECO:0000256" key="1">
    <source>
        <dbReference type="ARBA" id="ARBA00005329"/>
    </source>
</evidence>
<dbReference type="Pfam" id="PF00199">
    <property type="entry name" value="Catalase"/>
    <property type="match status" value="1"/>
</dbReference>
<evidence type="ECO:0000256" key="8">
    <source>
        <dbReference type="PIRSR" id="PIRSR038928-1"/>
    </source>
</evidence>
<dbReference type="SMART" id="SM01060">
    <property type="entry name" value="Catalase"/>
    <property type="match status" value="1"/>
</dbReference>
<dbReference type="PROSITE" id="PS51402">
    <property type="entry name" value="CATALASE_3"/>
    <property type="match status" value="1"/>
</dbReference>
<comment type="cofactor">
    <cofactor evidence="9">
        <name>heme</name>
        <dbReference type="ChEBI" id="CHEBI:30413"/>
    </cofactor>
</comment>
<dbReference type="InterPro" id="IPR010582">
    <property type="entry name" value="Catalase_immune_responsive"/>
</dbReference>
<proteinExistence type="inferred from homology"/>
<dbReference type="PROSITE" id="PS00437">
    <property type="entry name" value="CATALASE_1"/>
    <property type="match status" value="1"/>
</dbReference>
<dbReference type="Gene3D" id="2.40.180.10">
    <property type="entry name" value="Catalase core domain"/>
    <property type="match status" value="1"/>
</dbReference>
<dbReference type="GO" id="GO:0004096">
    <property type="term" value="F:catalase activity"/>
    <property type="evidence" value="ECO:0007669"/>
    <property type="project" value="UniProtKB-EC"/>
</dbReference>
<dbReference type="PIRSF" id="PIRSF038928">
    <property type="entry name" value="Catalase_clade1-3"/>
    <property type="match status" value="1"/>
</dbReference>
<gene>
    <name evidence="12" type="ORF">ESZ50_01105</name>
</gene>
<organism evidence="12 13">
    <name type="scientific">Weissella muntiaci</name>
    <dbReference type="NCBI Taxonomy" id="2508881"/>
    <lineage>
        <taxon>Bacteria</taxon>
        <taxon>Bacillati</taxon>
        <taxon>Bacillota</taxon>
        <taxon>Bacilli</taxon>
        <taxon>Lactobacillales</taxon>
        <taxon>Lactobacillaceae</taxon>
        <taxon>Weissella</taxon>
    </lineage>
</organism>
<evidence type="ECO:0000256" key="7">
    <source>
        <dbReference type="ARBA" id="ARBA00023324"/>
    </source>
</evidence>
<evidence type="ECO:0000256" key="3">
    <source>
        <dbReference type="ARBA" id="ARBA00022617"/>
    </source>
</evidence>
<dbReference type="GO" id="GO:0042542">
    <property type="term" value="P:response to hydrogen peroxide"/>
    <property type="evidence" value="ECO:0007669"/>
    <property type="project" value="TreeGrafter"/>
</dbReference>
<evidence type="ECO:0000313" key="13">
    <source>
        <dbReference type="Proteomes" id="UP000371977"/>
    </source>
</evidence>
<feature type="domain" description="Catalase core" evidence="11">
    <location>
        <begin position="28"/>
        <end position="413"/>
    </location>
</feature>
<dbReference type="PANTHER" id="PTHR11465:SF9">
    <property type="entry name" value="CATALASE"/>
    <property type="match status" value="1"/>
</dbReference>